<keyword evidence="3" id="KW-1185">Reference proteome</keyword>
<sequence length="812" mass="89158">MMHSIVQYVPQWSTALARDEGSAVSVTLFPQTLIPVMSSNEVSCAEQDNVAFRGSNELPPSYDELAAHNGPNSRFGRWRGWIEKRAAERYADLTPDQLRRRRARGWGLDSGPQPTAPLSSKGVEPTTIPAPSTLLAAPPLHIQTSNLSLETDGSTLIPTTTTSMAPLPFGTGKLSPSQLRICQFGSRFLPHATSQIRCLLPLMGDRYLLIGHDEGLSVLDMFPNEWSESGGLINKGPSEAVARQIWVGESVQQMTLLEEEHTGDGTPTGVVLALVGPEPGESGALRMYNLAGLINLVKWAISTKGAAPLDLSKKNHNGNLHAPHTPPKKHRPQNSITRSLMHLMEPPSTGPPTSGLDPQTLAQKPLPLISESPTFRKRSPSPAAPTIARSDSSDSSWEILDFEGHPQRWASDFVPLATPGSRLVGLNVLSYALWCDEHRKGKGGQLLAVATKNNILLYETPKGERAFRFVKEFYTPLQPRGVNFFHQNVVMPQEYSRGHKRSDSTATIRPNGHKRNNSGPQSLLHDYGTHLSLFVVFDKKAGWIRIADSAVGEMEISDDFNGVSSSSSHTLVKDTINSPTNTVRRIRNSFIELQSPNKWGPPITKCNLPFEPGISLLPSQVHLVTRGRQTQVVPCPLPANFSFTPLWNVWWRTAPSYVLGRLYSSGGDCDTPPFLQIVALGDDGIEVQEVALYHLTQGKGKEKARVMEPLRAREDLGGPVGFLCGGGHWNNYEEMCARNGLRSSSSSSILSLDSSNSGGTFDTDEKIAKLKRQEGVYGWWCKDFQDWRIFWMGGTSIDDDDDDDDESDAASI</sequence>
<evidence type="ECO:0000256" key="1">
    <source>
        <dbReference type="SAM" id="MobiDB-lite"/>
    </source>
</evidence>
<feature type="region of interest" description="Disordered" evidence="1">
    <location>
        <begin position="310"/>
        <end position="333"/>
    </location>
</feature>
<evidence type="ECO:0000313" key="2">
    <source>
        <dbReference type="EMBL" id="KIL70354.1"/>
    </source>
</evidence>
<proteinExistence type="predicted"/>
<dbReference type="InParanoid" id="A0A0C2TSS9"/>
<evidence type="ECO:0000313" key="3">
    <source>
        <dbReference type="Proteomes" id="UP000054549"/>
    </source>
</evidence>
<feature type="region of interest" description="Disordered" evidence="1">
    <location>
        <begin position="495"/>
        <end position="522"/>
    </location>
</feature>
<dbReference type="EMBL" id="KN818224">
    <property type="protein sequence ID" value="KIL70354.1"/>
    <property type="molecule type" value="Genomic_DNA"/>
</dbReference>
<name>A0A0C2TSS9_AMAMK</name>
<accession>A0A0C2TSS9</accession>
<organism evidence="2 3">
    <name type="scientific">Amanita muscaria (strain Koide BX008)</name>
    <dbReference type="NCBI Taxonomy" id="946122"/>
    <lineage>
        <taxon>Eukaryota</taxon>
        <taxon>Fungi</taxon>
        <taxon>Dikarya</taxon>
        <taxon>Basidiomycota</taxon>
        <taxon>Agaricomycotina</taxon>
        <taxon>Agaricomycetes</taxon>
        <taxon>Agaricomycetidae</taxon>
        <taxon>Agaricales</taxon>
        <taxon>Pluteineae</taxon>
        <taxon>Amanitaceae</taxon>
        <taxon>Amanita</taxon>
    </lineage>
</organism>
<reference evidence="2 3" key="1">
    <citation type="submission" date="2014-04" db="EMBL/GenBank/DDBJ databases">
        <title>Evolutionary Origins and Diversification of the Mycorrhizal Mutualists.</title>
        <authorList>
            <consortium name="DOE Joint Genome Institute"/>
            <consortium name="Mycorrhizal Genomics Consortium"/>
            <person name="Kohler A."/>
            <person name="Kuo A."/>
            <person name="Nagy L.G."/>
            <person name="Floudas D."/>
            <person name="Copeland A."/>
            <person name="Barry K.W."/>
            <person name="Cichocki N."/>
            <person name="Veneault-Fourrey C."/>
            <person name="LaButti K."/>
            <person name="Lindquist E.A."/>
            <person name="Lipzen A."/>
            <person name="Lundell T."/>
            <person name="Morin E."/>
            <person name="Murat C."/>
            <person name="Riley R."/>
            <person name="Ohm R."/>
            <person name="Sun H."/>
            <person name="Tunlid A."/>
            <person name="Henrissat B."/>
            <person name="Grigoriev I.V."/>
            <person name="Hibbett D.S."/>
            <person name="Martin F."/>
        </authorList>
    </citation>
    <scope>NUCLEOTIDE SEQUENCE [LARGE SCALE GENOMIC DNA]</scope>
    <source>
        <strain evidence="2 3">Koide BX008</strain>
    </source>
</reference>
<dbReference type="STRING" id="946122.A0A0C2TSS9"/>
<dbReference type="HOGENOM" id="CLU_012233_0_0_1"/>
<gene>
    <name evidence="2" type="ORF">M378DRAFT_156476</name>
</gene>
<feature type="region of interest" description="Disordered" evidence="1">
    <location>
        <begin position="104"/>
        <end position="126"/>
    </location>
</feature>
<feature type="region of interest" description="Disordered" evidence="1">
    <location>
        <begin position="371"/>
        <end position="392"/>
    </location>
</feature>
<dbReference type="OrthoDB" id="2590590at2759"/>
<dbReference type="Proteomes" id="UP000054549">
    <property type="component" value="Unassembled WGS sequence"/>
</dbReference>
<protein>
    <submittedName>
        <fullName evidence="2">Uncharacterized protein</fullName>
    </submittedName>
</protein>
<dbReference type="AlphaFoldDB" id="A0A0C2TSS9"/>